<protein>
    <recommendedName>
        <fullName evidence="1">Fungal-type protein kinase domain-containing protein</fullName>
    </recommendedName>
</protein>
<dbReference type="AlphaFoldDB" id="A0A165AWD4"/>
<evidence type="ECO:0000313" key="2">
    <source>
        <dbReference type="EMBL" id="KZS99783.1"/>
    </source>
</evidence>
<organism evidence="2 3">
    <name type="scientific">Laetiporus sulphureus 93-53</name>
    <dbReference type="NCBI Taxonomy" id="1314785"/>
    <lineage>
        <taxon>Eukaryota</taxon>
        <taxon>Fungi</taxon>
        <taxon>Dikarya</taxon>
        <taxon>Basidiomycota</taxon>
        <taxon>Agaricomycotina</taxon>
        <taxon>Agaricomycetes</taxon>
        <taxon>Polyporales</taxon>
        <taxon>Laetiporus</taxon>
    </lineage>
</organism>
<dbReference type="SUPFAM" id="SSF56112">
    <property type="entry name" value="Protein kinase-like (PK-like)"/>
    <property type="match status" value="1"/>
</dbReference>
<dbReference type="InterPro" id="IPR040976">
    <property type="entry name" value="Pkinase_fungal"/>
</dbReference>
<keyword evidence="3" id="KW-1185">Reference proteome</keyword>
<dbReference type="InParanoid" id="A0A165AWD4"/>
<proteinExistence type="predicted"/>
<sequence>MEPEQSEKKGPPVVEHTSVHAARMLSPRYAMHAINVFIVDDSAWVWWYDQQGAIQSSGVDFIKDWIATSRHFGLREWSIDATLIKDEYQHYLKRALSEHPKNDGTIYEIYPRRGHQGFDIIFGDREGQMNVKAEVILHPDETVRSRYSLFGPGTSVFGTMQEKPIQADVAMRIYWPEAIRTSEAIIIDRAVELDRRDSLIEGHLPAVPASYDRHYSTGTSGEDIHKEGPIVGDAVGGSRCTPLLPIQKLLPIDGLPGDEFLREWVECYRRHPALWIKDIEHTDISFHNLLHEPTTSKSVLNEFDLATICLIGENQVTGREQTGTIPFMAIDLLSREYYCGEIVRLYRHDFESFLWVLAYVLLRGFSGEQDEEFKKWNTGNHDRCRAFKNNFLGTLVRWRARGENALVWKDAGFRLLRWLRVKLYRMDDLRDLRKWAPDELSESDLEEVNRWDDQSNHSAVQLLKEAESVMMKHLADSSITFHPLYDE</sequence>
<dbReference type="Pfam" id="PF17667">
    <property type="entry name" value="Pkinase_fungal"/>
    <property type="match status" value="1"/>
</dbReference>
<gene>
    <name evidence="2" type="ORF">LAESUDRAFT_732881</name>
</gene>
<dbReference type="EMBL" id="KV427717">
    <property type="protein sequence ID" value="KZS99783.1"/>
    <property type="molecule type" value="Genomic_DNA"/>
</dbReference>
<feature type="domain" description="Fungal-type protein kinase" evidence="1">
    <location>
        <begin position="266"/>
        <end position="360"/>
    </location>
</feature>
<dbReference type="OrthoDB" id="5569250at2759"/>
<accession>A0A165AWD4</accession>
<dbReference type="PANTHER" id="PTHR38248:SF2">
    <property type="entry name" value="FUNK1 11"/>
    <property type="match status" value="1"/>
</dbReference>
<evidence type="ECO:0000259" key="1">
    <source>
        <dbReference type="Pfam" id="PF17667"/>
    </source>
</evidence>
<reference evidence="2 3" key="1">
    <citation type="journal article" date="2016" name="Mol. Biol. Evol.">
        <title>Comparative Genomics of Early-Diverging Mushroom-Forming Fungi Provides Insights into the Origins of Lignocellulose Decay Capabilities.</title>
        <authorList>
            <person name="Nagy L.G."/>
            <person name="Riley R."/>
            <person name="Tritt A."/>
            <person name="Adam C."/>
            <person name="Daum C."/>
            <person name="Floudas D."/>
            <person name="Sun H."/>
            <person name="Yadav J.S."/>
            <person name="Pangilinan J."/>
            <person name="Larsson K.H."/>
            <person name="Matsuura K."/>
            <person name="Barry K."/>
            <person name="Labutti K."/>
            <person name="Kuo R."/>
            <person name="Ohm R.A."/>
            <person name="Bhattacharya S.S."/>
            <person name="Shirouzu T."/>
            <person name="Yoshinaga Y."/>
            <person name="Martin F.M."/>
            <person name="Grigoriev I.V."/>
            <person name="Hibbett D.S."/>
        </authorList>
    </citation>
    <scope>NUCLEOTIDE SEQUENCE [LARGE SCALE GENOMIC DNA]</scope>
    <source>
        <strain evidence="2 3">93-53</strain>
    </source>
</reference>
<dbReference type="PANTHER" id="PTHR38248">
    <property type="entry name" value="FUNK1 6"/>
    <property type="match status" value="1"/>
</dbReference>
<name>A0A165AWD4_9APHY</name>
<dbReference type="InterPro" id="IPR011009">
    <property type="entry name" value="Kinase-like_dom_sf"/>
</dbReference>
<dbReference type="RefSeq" id="XP_040757524.1">
    <property type="nucleotide sequence ID" value="XM_040910326.1"/>
</dbReference>
<evidence type="ECO:0000313" key="3">
    <source>
        <dbReference type="Proteomes" id="UP000076871"/>
    </source>
</evidence>
<dbReference type="Proteomes" id="UP000076871">
    <property type="component" value="Unassembled WGS sequence"/>
</dbReference>
<dbReference type="GeneID" id="63827355"/>